<dbReference type="SUPFAM" id="SSF50104">
    <property type="entry name" value="Translation proteins SH3-like domain"/>
    <property type="match status" value="1"/>
</dbReference>
<evidence type="ECO:0000256" key="1">
    <source>
        <dbReference type="ARBA" id="ARBA00005636"/>
    </source>
</evidence>
<keyword evidence="5" id="KW-0699">rRNA-binding</keyword>
<dbReference type="Gene3D" id="4.10.950.10">
    <property type="entry name" value="Ribosomal protein L2, domain 3"/>
    <property type="match status" value="1"/>
</dbReference>
<evidence type="ECO:0000256" key="2">
    <source>
        <dbReference type="ARBA" id="ARBA00022980"/>
    </source>
</evidence>
<keyword evidence="2 5" id="KW-0689">Ribosomal protein</keyword>
<name>A0A1F5PY12_9BACT</name>
<evidence type="ECO:0000313" key="9">
    <source>
        <dbReference type="EMBL" id="OGE94806.1"/>
    </source>
</evidence>
<accession>A0A1F5PY12</accession>
<dbReference type="NCBIfam" id="TIGR01171">
    <property type="entry name" value="rplB_bact"/>
    <property type="match status" value="1"/>
</dbReference>
<proteinExistence type="inferred from homology"/>
<dbReference type="PIRSF" id="PIRSF002158">
    <property type="entry name" value="Ribosomal_L2"/>
    <property type="match status" value="1"/>
</dbReference>
<dbReference type="STRING" id="1817841.A3B10_03365"/>
<dbReference type="InterPro" id="IPR002171">
    <property type="entry name" value="Ribosomal_uL2"/>
</dbReference>
<dbReference type="PANTHER" id="PTHR13691">
    <property type="entry name" value="RIBOSOMAL PROTEIN L2"/>
    <property type="match status" value="1"/>
</dbReference>
<protein>
    <recommendedName>
        <fullName evidence="4 5">Large ribosomal subunit protein uL2</fullName>
    </recommendedName>
</protein>
<evidence type="ECO:0000313" key="10">
    <source>
        <dbReference type="Proteomes" id="UP000177281"/>
    </source>
</evidence>
<dbReference type="SMART" id="SM01383">
    <property type="entry name" value="Ribosomal_L2"/>
    <property type="match status" value="1"/>
</dbReference>
<evidence type="ECO:0000259" key="8">
    <source>
        <dbReference type="SMART" id="SM01383"/>
    </source>
</evidence>
<dbReference type="InterPro" id="IPR012340">
    <property type="entry name" value="NA-bd_OB-fold"/>
</dbReference>
<evidence type="ECO:0000259" key="7">
    <source>
        <dbReference type="SMART" id="SM01382"/>
    </source>
</evidence>
<dbReference type="Gene3D" id="2.40.50.140">
    <property type="entry name" value="Nucleic acid-binding proteins"/>
    <property type="match status" value="1"/>
</dbReference>
<comment type="function">
    <text evidence="5">One of the primary rRNA binding proteins. Required for association of the 30S and 50S subunits to form the 70S ribosome, for tRNA binding and peptide bond formation. It has been suggested to have peptidyltransferase activity; this is somewhat controversial. Makes several contacts with the 16S rRNA in the 70S ribosome.</text>
</comment>
<comment type="caution">
    <text evidence="9">The sequence shown here is derived from an EMBL/GenBank/DDBJ whole genome shotgun (WGS) entry which is preliminary data.</text>
</comment>
<comment type="subunit">
    <text evidence="5">Part of the 50S ribosomal subunit. Forms a bridge to the 30S subunit in the 70S ribosome.</text>
</comment>
<dbReference type="Proteomes" id="UP000177281">
    <property type="component" value="Unassembled WGS sequence"/>
</dbReference>
<dbReference type="GO" id="GO:0015934">
    <property type="term" value="C:large ribosomal subunit"/>
    <property type="evidence" value="ECO:0007669"/>
    <property type="project" value="InterPro"/>
</dbReference>
<dbReference type="GO" id="GO:0016740">
    <property type="term" value="F:transferase activity"/>
    <property type="evidence" value="ECO:0007669"/>
    <property type="project" value="InterPro"/>
</dbReference>
<gene>
    <name evidence="5" type="primary">rplB</name>
    <name evidence="9" type="ORF">A3B10_03365</name>
</gene>
<dbReference type="FunFam" id="4.10.950.10:FF:000001">
    <property type="entry name" value="50S ribosomal protein L2"/>
    <property type="match status" value="1"/>
</dbReference>
<dbReference type="PANTHER" id="PTHR13691:SF5">
    <property type="entry name" value="LARGE RIBOSOMAL SUBUNIT PROTEIN UL2M"/>
    <property type="match status" value="1"/>
</dbReference>
<feature type="domain" description="Large ribosomal subunit protein uL2 C-terminal" evidence="7">
    <location>
        <begin position="126"/>
        <end position="255"/>
    </location>
</feature>
<dbReference type="InterPro" id="IPR005880">
    <property type="entry name" value="Ribosomal_uL2_bac/org-type"/>
</dbReference>
<organism evidence="9 10">
    <name type="scientific">Candidatus Doudnabacteria bacterium RIFCSPLOWO2_01_FULL_44_21</name>
    <dbReference type="NCBI Taxonomy" id="1817841"/>
    <lineage>
        <taxon>Bacteria</taxon>
        <taxon>Candidatus Doudnaibacteriota</taxon>
    </lineage>
</organism>
<dbReference type="Pfam" id="PF00181">
    <property type="entry name" value="Ribosomal_L2_N"/>
    <property type="match status" value="1"/>
</dbReference>
<dbReference type="Pfam" id="PF03947">
    <property type="entry name" value="Ribosomal_L2_C"/>
    <property type="match status" value="1"/>
</dbReference>
<feature type="domain" description="Large ribosomal subunit protein uL2 RNA-binding" evidence="8">
    <location>
        <begin position="43"/>
        <end position="120"/>
    </location>
</feature>
<dbReference type="SMART" id="SM01382">
    <property type="entry name" value="Ribosomal_L2_C"/>
    <property type="match status" value="1"/>
</dbReference>
<dbReference type="Gene3D" id="2.30.30.30">
    <property type="match status" value="1"/>
</dbReference>
<feature type="region of interest" description="Disordered" evidence="6">
    <location>
        <begin position="226"/>
        <end position="245"/>
    </location>
</feature>
<evidence type="ECO:0000256" key="3">
    <source>
        <dbReference type="ARBA" id="ARBA00023274"/>
    </source>
</evidence>
<dbReference type="FunFam" id="2.30.30.30:FF:000001">
    <property type="entry name" value="50S ribosomal protein L2"/>
    <property type="match status" value="1"/>
</dbReference>
<evidence type="ECO:0000256" key="6">
    <source>
        <dbReference type="SAM" id="MobiDB-lite"/>
    </source>
</evidence>
<dbReference type="GO" id="GO:0003735">
    <property type="term" value="F:structural constituent of ribosome"/>
    <property type="evidence" value="ECO:0007669"/>
    <property type="project" value="InterPro"/>
</dbReference>
<dbReference type="InterPro" id="IPR014726">
    <property type="entry name" value="Ribosomal_uL2_dom3"/>
</dbReference>
<dbReference type="InterPro" id="IPR008991">
    <property type="entry name" value="Translation_prot_SH3-like_sf"/>
</dbReference>
<keyword evidence="5" id="KW-0694">RNA-binding</keyword>
<dbReference type="AlphaFoldDB" id="A0A1F5PY12"/>
<evidence type="ECO:0000256" key="5">
    <source>
        <dbReference type="HAMAP-Rule" id="MF_01320"/>
    </source>
</evidence>
<evidence type="ECO:0000256" key="4">
    <source>
        <dbReference type="ARBA" id="ARBA00035242"/>
    </source>
</evidence>
<keyword evidence="3 5" id="KW-0687">Ribonucleoprotein</keyword>
<sequence>MAIKIYKPTSPGRRIHSVTDYSILTKNVRPMKSKILSVKKTAGRNNQGKITIRHQGGGHKQKIRALDFSRLDKMNIPAKVETLEYDPGRSAFISRLAYRDGEKRYILAPDGIKLGQILLTAERTEIKPGNRLTLRHIPVGTYIHDIEIKGQGQGRMARAAGTYAIVQSQENDFSNLKLPSGEIRKVSGNAYATIGQVSNTDWMYVRIGKAGRSRHMGIRPSVRGKAMNPIDHPHGGGEGHNPIGLKYPKTPWGKHALGVKTRNKKKYSNKFIVKRRK</sequence>
<dbReference type="GO" id="GO:0002181">
    <property type="term" value="P:cytoplasmic translation"/>
    <property type="evidence" value="ECO:0007669"/>
    <property type="project" value="TreeGrafter"/>
</dbReference>
<comment type="similarity">
    <text evidence="1 5">Belongs to the universal ribosomal protein uL2 family.</text>
</comment>
<dbReference type="InterPro" id="IPR022669">
    <property type="entry name" value="Ribosomal_uL2_C"/>
</dbReference>
<dbReference type="SUPFAM" id="SSF50249">
    <property type="entry name" value="Nucleic acid-binding proteins"/>
    <property type="match status" value="1"/>
</dbReference>
<reference evidence="9 10" key="1">
    <citation type="journal article" date="2016" name="Nat. Commun.">
        <title>Thousands of microbial genomes shed light on interconnected biogeochemical processes in an aquifer system.</title>
        <authorList>
            <person name="Anantharaman K."/>
            <person name="Brown C.T."/>
            <person name="Hug L.A."/>
            <person name="Sharon I."/>
            <person name="Castelle C.J."/>
            <person name="Probst A.J."/>
            <person name="Thomas B.C."/>
            <person name="Singh A."/>
            <person name="Wilkins M.J."/>
            <person name="Karaoz U."/>
            <person name="Brodie E.L."/>
            <person name="Williams K.H."/>
            <person name="Hubbard S.S."/>
            <person name="Banfield J.F."/>
        </authorList>
    </citation>
    <scope>NUCLEOTIDE SEQUENCE [LARGE SCALE GENOMIC DNA]</scope>
</reference>
<dbReference type="InterPro" id="IPR014722">
    <property type="entry name" value="Rib_uL2_dom2"/>
</dbReference>
<dbReference type="HAMAP" id="MF_01320_B">
    <property type="entry name" value="Ribosomal_uL2_B"/>
    <property type="match status" value="1"/>
</dbReference>
<dbReference type="InterPro" id="IPR022666">
    <property type="entry name" value="Ribosomal_uL2_RNA-bd_dom"/>
</dbReference>
<dbReference type="GO" id="GO:0019843">
    <property type="term" value="F:rRNA binding"/>
    <property type="evidence" value="ECO:0007669"/>
    <property type="project" value="UniProtKB-UniRule"/>
</dbReference>
<dbReference type="EMBL" id="MFFB01000007">
    <property type="protein sequence ID" value="OGE94806.1"/>
    <property type="molecule type" value="Genomic_DNA"/>
</dbReference>